<feature type="transmembrane region" description="Helical" evidence="1">
    <location>
        <begin position="99"/>
        <end position="127"/>
    </location>
</feature>
<evidence type="ECO:0000256" key="1">
    <source>
        <dbReference type="SAM" id="Phobius"/>
    </source>
</evidence>
<evidence type="ECO:0000313" key="2">
    <source>
        <dbReference type="EMBL" id="KAK5110517.1"/>
    </source>
</evidence>
<organism evidence="2 3">
    <name type="scientific">Meristemomyces frigidus</name>
    <dbReference type="NCBI Taxonomy" id="1508187"/>
    <lineage>
        <taxon>Eukaryota</taxon>
        <taxon>Fungi</taxon>
        <taxon>Dikarya</taxon>
        <taxon>Ascomycota</taxon>
        <taxon>Pezizomycotina</taxon>
        <taxon>Dothideomycetes</taxon>
        <taxon>Dothideomycetidae</taxon>
        <taxon>Mycosphaerellales</taxon>
        <taxon>Teratosphaeriaceae</taxon>
        <taxon>Meristemomyces</taxon>
    </lineage>
</organism>
<name>A0AAN7TF14_9PEZI</name>
<feature type="transmembrane region" description="Helical" evidence="1">
    <location>
        <begin position="198"/>
        <end position="217"/>
    </location>
</feature>
<reference evidence="2" key="1">
    <citation type="submission" date="2023-08" db="EMBL/GenBank/DDBJ databases">
        <title>Black Yeasts Isolated from many extreme environments.</title>
        <authorList>
            <person name="Coleine C."/>
            <person name="Stajich J.E."/>
            <person name="Selbmann L."/>
        </authorList>
    </citation>
    <scope>NUCLEOTIDE SEQUENCE</scope>
    <source>
        <strain evidence="2">CCFEE 5401</strain>
    </source>
</reference>
<evidence type="ECO:0000313" key="3">
    <source>
        <dbReference type="Proteomes" id="UP001310890"/>
    </source>
</evidence>
<dbReference type="EMBL" id="JAVRRL010000048">
    <property type="protein sequence ID" value="KAK5110517.1"/>
    <property type="molecule type" value="Genomic_DNA"/>
</dbReference>
<keyword evidence="1" id="KW-0812">Transmembrane</keyword>
<feature type="transmembrane region" description="Helical" evidence="1">
    <location>
        <begin position="12"/>
        <end position="32"/>
    </location>
</feature>
<keyword evidence="1" id="KW-0472">Membrane</keyword>
<gene>
    <name evidence="2" type="ORF">LTR62_005709</name>
</gene>
<comment type="caution">
    <text evidence="2">The sequence shown here is derived from an EMBL/GenBank/DDBJ whole genome shotgun (WGS) entry which is preliminary data.</text>
</comment>
<dbReference type="AlphaFoldDB" id="A0AAN7TF14"/>
<protein>
    <submittedName>
        <fullName evidence="2">Uncharacterized protein</fullName>
    </submittedName>
</protein>
<accession>A0AAN7TF14</accession>
<dbReference type="Proteomes" id="UP001310890">
    <property type="component" value="Unassembled WGS sequence"/>
</dbReference>
<feature type="transmembrane region" description="Helical" evidence="1">
    <location>
        <begin position="68"/>
        <end position="87"/>
    </location>
</feature>
<sequence length="233" mass="25788">MALRIAFPLSLILLMLTAALEMALLSSMVYWLHYTAGGQFDTVYNNTVFSLHGKPVGLLVNQGHTSNGAAGTAFVAVGLGSVLAFWLRGRARQGRQAGLAVGFYYTWLTLVVLSALLAISALVYTFVLTSHHANQNINLGLASTLNNQPYPLEVAYPLLTWTPENWFTAVLELPLLSTQDRRSIHSHLLVMKAWRWNLIPLVVFGVVFAGLAIADAVKWRRERKTYDGKRTFA</sequence>
<proteinExistence type="predicted"/>
<keyword evidence="1" id="KW-1133">Transmembrane helix</keyword>